<reference evidence="2" key="1">
    <citation type="submission" date="2022-10" db="EMBL/GenBank/DDBJ databases">
        <title>Adaptive evolution leads to modifications in subtelomeric GC content in a zoonotic Cryptosporidium species.</title>
        <authorList>
            <person name="Li J."/>
            <person name="Feng Y."/>
            <person name="Xiao L."/>
        </authorList>
    </citation>
    <scope>NUCLEOTIDE SEQUENCE</scope>
    <source>
        <strain evidence="2">25894</strain>
    </source>
</reference>
<dbReference type="EMBL" id="JAPCXB010000024">
    <property type="protein sequence ID" value="KAJ1614295.1"/>
    <property type="molecule type" value="Genomic_DNA"/>
</dbReference>
<feature type="compositionally biased region" description="Polar residues" evidence="1">
    <location>
        <begin position="133"/>
        <end position="150"/>
    </location>
</feature>
<accession>A0ABQ8PA32</accession>
<comment type="caution">
    <text evidence="2">The sequence shown here is derived from an EMBL/GenBank/DDBJ whole genome shotgun (WGS) entry which is preliminary data.</text>
</comment>
<dbReference type="Proteomes" id="UP001071777">
    <property type="component" value="Unassembled WGS sequence"/>
</dbReference>
<feature type="region of interest" description="Disordered" evidence="1">
    <location>
        <begin position="128"/>
        <end position="245"/>
    </location>
</feature>
<gene>
    <name evidence="2" type="ORF">OJ252_707</name>
</gene>
<keyword evidence="3" id="KW-1185">Reference proteome</keyword>
<protein>
    <submittedName>
        <fullName evidence="2">Uncharacterized protein</fullName>
    </submittedName>
</protein>
<feature type="region of interest" description="Disordered" evidence="1">
    <location>
        <begin position="81"/>
        <end position="107"/>
    </location>
</feature>
<name>A0ABQ8PA32_9CRYT</name>
<sequence length="245" mass="26407">MEEAFDSLTVRLRTKRAAELANNRLFQHCTFRQVSEPDGESLSDDKIQIVNTAMFVFGDKLCEPVVIEGDFDIHTIKHRTMEPGATDSGHEKSSRISFSSLSQSEQDAEPAGFLFKKFEELREALQHGLGPGTANSEEQNANSAPNTSSVARGMPKTPPEMVTVGEPNAPKTPSNPVNMVSRRTPGPQTRTTHTGDQVNTGGTTQEDQSMAGPGGPQVRGRPPQNCLERTPRAAPIGGSLGSIPN</sequence>
<organism evidence="2 3">
    <name type="scientific">Cryptosporidium canis</name>
    <dbReference type="NCBI Taxonomy" id="195482"/>
    <lineage>
        <taxon>Eukaryota</taxon>
        <taxon>Sar</taxon>
        <taxon>Alveolata</taxon>
        <taxon>Apicomplexa</taxon>
        <taxon>Conoidasida</taxon>
        <taxon>Coccidia</taxon>
        <taxon>Eucoccidiorida</taxon>
        <taxon>Eimeriorina</taxon>
        <taxon>Cryptosporidiidae</taxon>
        <taxon>Cryptosporidium</taxon>
    </lineage>
</organism>
<feature type="compositionally biased region" description="Low complexity" evidence="1">
    <location>
        <begin position="95"/>
        <end position="104"/>
    </location>
</feature>
<evidence type="ECO:0000256" key="1">
    <source>
        <dbReference type="SAM" id="MobiDB-lite"/>
    </source>
</evidence>
<evidence type="ECO:0000313" key="2">
    <source>
        <dbReference type="EMBL" id="KAJ1614295.1"/>
    </source>
</evidence>
<proteinExistence type="predicted"/>
<evidence type="ECO:0000313" key="3">
    <source>
        <dbReference type="Proteomes" id="UP001071777"/>
    </source>
</evidence>
<feature type="compositionally biased region" description="Polar residues" evidence="1">
    <location>
        <begin position="186"/>
        <end position="208"/>
    </location>
</feature>